<dbReference type="PANTHER" id="PTHR15462">
    <property type="entry name" value="SERINE PROTEASE"/>
    <property type="match status" value="1"/>
</dbReference>
<dbReference type="Pfam" id="PF13365">
    <property type="entry name" value="Trypsin_2"/>
    <property type="match status" value="1"/>
</dbReference>
<dbReference type="OrthoDB" id="10037376at2759"/>
<dbReference type="EMBL" id="CAJOAY010011037">
    <property type="protein sequence ID" value="CAF4230760.1"/>
    <property type="molecule type" value="Genomic_DNA"/>
</dbReference>
<dbReference type="Proteomes" id="UP000663881">
    <property type="component" value="Unassembled WGS sequence"/>
</dbReference>
<dbReference type="GO" id="GO:0006508">
    <property type="term" value="P:proteolysis"/>
    <property type="evidence" value="ECO:0007669"/>
    <property type="project" value="InterPro"/>
</dbReference>
<organism evidence="4 6">
    <name type="scientific">Adineta steineri</name>
    <dbReference type="NCBI Taxonomy" id="433720"/>
    <lineage>
        <taxon>Eukaryota</taxon>
        <taxon>Metazoa</taxon>
        <taxon>Spiralia</taxon>
        <taxon>Gnathifera</taxon>
        <taxon>Rotifera</taxon>
        <taxon>Eurotatoria</taxon>
        <taxon>Bdelloidea</taxon>
        <taxon>Adinetida</taxon>
        <taxon>Adinetidae</taxon>
        <taxon>Adineta</taxon>
    </lineage>
</organism>
<dbReference type="PANTHER" id="PTHR15462:SF19">
    <property type="entry name" value="PEPTIDASE S1 DOMAIN-CONTAINING PROTEIN"/>
    <property type="match status" value="1"/>
</dbReference>
<proteinExistence type="inferred from homology"/>
<dbReference type="InterPro" id="IPR018114">
    <property type="entry name" value="TRYPSIN_HIS"/>
</dbReference>
<dbReference type="AlphaFoldDB" id="A0A815AZC7"/>
<evidence type="ECO:0000256" key="2">
    <source>
        <dbReference type="ARBA" id="ARBA00022729"/>
    </source>
</evidence>
<gene>
    <name evidence="5" type="ORF">OKA104_LOCUS42545</name>
    <name evidence="4" type="ORF">VCS650_LOCUS29008</name>
</gene>
<dbReference type="PROSITE" id="PS00134">
    <property type="entry name" value="TRYPSIN_HIS"/>
    <property type="match status" value="1"/>
</dbReference>
<accession>A0A815AZC7</accession>
<sequence>MALSTLCLLLFLSLTGVINGAGNCIDSSTVSVNVPIPGGCTQGGYRQSVIDYWTPERMASAKPMQRKITIKGNIPFVTNHDDNEIERILTPSTIQSNTRGAQNPPASGRVFFNYGSTLYSCSGSVVTANNTATVVTAGHCVYDNDTKQWATNWIFVPDYNNGSAPYGTFTARILVTTPEWKNSADFNNDVALAIMCPNNGTHIQTKVGGGFTVSLSASQTGSTIVLGYPANMYNAQIMSNCTGSTSKPSGLLLSLTGISNYNGLVISCGMGPGSSGGPWVRQYNANTMSGLQVSGTSFGIVLFGIQLPYLFGPLYQQSNIGKLMDACQSA</sequence>
<evidence type="ECO:0000313" key="6">
    <source>
        <dbReference type="Proteomes" id="UP000663891"/>
    </source>
</evidence>
<dbReference type="EMBL" id="CAJNON010000440">
    <property type="protein sequence ID" value="CAF1263547.1"/>
    <property type="molecule type" value="Genomic_DNA"/>
</dbReference>
<dbReference type="Proteomes" id="UP000663891">
    <property type="component" value="Unassembled WGS sequence"/>
</dbReference>
<feature type="signal peptide" evidence="3">
    <location>
        <begin position="1"/>
        <end position="20"/>
    </location>
</feature>
<feature type="chain" id="PRO_5035603547" description="Peptidase S1 domain-containing protein" evidence="3">
    <location>
        <begin position="21"/>
        <end position="330"/>
    </location>
</feature>
<name>A0A815AZC7_9BILA</name>
<evidence type="ECO:0008006" key="7">
    <source>
        <dbReference type="Google" id="ProtNLM"/>
    </source>
</evidence>
<dbReference type="InterPro" id="IPR009003">
    <property type="entry name" value="Peptidase_S1_PA"/>
</dbReference>
<evidence type="ECO:0000313" key="5">
    <source>
        <dbReference type="EMBL" id="CAF4230760.1"/>
    </source>
</evidence>
<dbReference type="InterPro" id="IPR050966">
    <property type="entry name" value="Glutamyl_endopeptidase"/>
</dbReference>
<evidence type="ECO:0000256" key="1">
    <source>
        <dbReference type="ARBA" id="ARBA00007664"/>
    </source>
</evidence>
<dbReference type="GO" id="GO:0004252">
    <property type="term" value="F:serine-type endopeptidase activity"/>
    <property type="evidence" value="ECO:0007669"/>
    <property type="project" value="InterPro"/>
</dbReference>
<dbReference type="SUPFAM" id="SSF50494">
    <property type="entry name" value="Trypsin-like serine proteases"/>
    <property type="match status" value="1"/>
</dbReference>
<evidence type="ECO:0000256" key="3">
    <source>
        <dbReference type="SAM" id="SignalP"/>
    </source>
</evidence>
<reference evidence="4" key="1">
    <citation type="submission" date="2021-02" db="EMBL/GenBank/DDBJ databases">
        <authorList>
            <person name="Nowell W R."/>
        </authorList>
    </citation>
    <scope>NUCLEOTIDE SEQUENCE</scope>
</reference>
<dbReference type="InterPro" id="IPR043504">
    <property type="entry name" value="Peptidase_S1_PA_chymotrypsin"/>
</dbReference>
<comment type="caution">
    <text evidence="4">The sequence shown here is derived from an EMBL/GenBank/DDBJ whole genome shotgun (WGS) entry which is preliminary data.</text>
</comment>
<comment type="similarity">
    <text evidence="1">Belongs to the peptidase S1 family.</text>
</comment>
<dbReference type="Gene3D" id="2.40.10.10">
    <property type="entry name" value="Trypsin-like serine proteases"/>
    <property type="match status" value="2"/>
</dbReference>
<evidence type="ECO:0000313" key="4">
    <source>
        <dbReference type="EMBL" id="CAF1263547.1"/>
    </source>
</evidence>
<keyword evidence="2 3" id="KW-0732">Signal</keyword>
<protein>
    <recommendedName>
        <fullName evidence="7">Peptidase S1 domain-containing protein</fullName>
    </recommendedName>
</protein>